<evidence type="ECO:0000256" key="4">
    <source>
        <dbReference type="ARBA" id="ARBA00022679"/>
    </source>
</evidence>
<feature type="transmembrane region" description="Helical" evidence="10">
    <location>
        <begin position="129"/>
        <end position="157"/>
    </location>
</feature>
<protein>
    <recommendedName>
        <fullName evidence="2">histidine kinase</fullName>
        <ecNumber evidence="2">2.7.13.3</ecNumber>
    </recommendedName>
</protein>
<dbReference type="InterPro" id="IPR036890">
    <property type="entry name" value="HATPase_C_sf"/>
</dbReference>
<dbReference type="GO" id="GO:0016301">
    <property type="term" value="F:kinase activity"/>
    <property type="evidence" value="ECO:0007669"/>
    <property type="project" value="UniProtKB-KW"/>
</dbReference>
<dbReference type="InterPro" id="IPR050482">
    <property type="entry name" value="Sensor_HK_TwoCompSys"/>
</dbReference>
<dbReference type="InterPro" id="IPR011712">
    <property type="entry name" value="Sig_transdc_His_kin_sub3_dim/P"/>
</dbReference>
<dbReference type="Proteomes" id="UP000621266">
    <property type="component" value="Unassembled WGS sequence"/>
</dbReference>
<evidence type="ECO:0000256" key="6">
    <source>
        <dbReference type="ARBA" id="ARBA00022777"/>
    </source>
</evidence>
<dbReference type="Gene3D" id="3.30.565.10">
    <property type="entry name" value="Histidine kinase-like ATPase, C-terminal domain"/>
    <property type="match status" value="1"/>
</dbReference>
<feature type="compositionally biased region" description="Gly residues" evidence="9">
    <location>
        <begin position="293"/>
        <end position="314"/>
    </location>
</feature>
<keyword evidence="10" id="KW-1133">Transmembrane helix</keyword>
<dbReference type="PANTHER" id="PTHR24421:SF10">
    <property type="entry name" value="NITRATE_NITRITE SENSOR PROTEIN NARQ"/>
    <property type="match status" value="1"/>
</dbReference>
<keyword evidence="10" id="KW-0472">Membrane</keyword>
<dbReference type="RefSeq" id="WP_098751288.1">
    <property type="nucleotide sequence ID" value="NZ_WHPN01000311.1"/>
</dbReference>
<dbReference type="EC" id="2.7.13.3" evidence="2"/>
<evidence type="ECO:0000256" key="1">
    <source>
        <dbReference type="ARBA" id="ARBA00000085"/>
    </source>
</evidence>
<evidence type="ECO:0000256" key="5">
    <source>
        <dbReference type="ARBA" id="ARBA00022741"/>
    </source>
</evidence>
<dbReference type="Gene3D" id="1.20.5.1930">
    <property type="match status" value="1"/>
</dbReference>
<accession>A0ABQ7FG56</accession>
<proteinExistence type="predicted"/>
<evidence type="ECO:0000313" key="12">
    <source>
        <dbReference type="EMBL" id="KAF4407538.1"/>
    </source>
</evidence>
<feature type="domain" description="Signal transduction histidine kinase subgroup 3 dimerisation and phosphoacceptor" evidence="11">
    <location>
        <begin position="226"/>
        <end position="290"/>
    </location>
</feature>
<feature type="transmembrane region" description="Helical" evidence="10">
    <location>
        <begin position="71"/>
        <end position="90"/>
    </location>
</feature>
<dbReference type="SUPFAM" id="SSF55874">
    <property type="entry name" value="ATPase domain of HSP90 chaperone/DNA topoisomerase II/histidine kinase"/>
    <property type="match status" value="1"/>
</dbReference>
<feature type="transmembrane region" description="Helical" evidence="10">
    <location>
        <begin position="177"/>
        <end position="196"/>
    </location>
</feature>
<evidence type="ECO:0000256" key="10">
    <source>
        <dbReference type="SAM" id="Phobius"/>
    </source>
</evidence>
<keyword evidence="10" id="KW-0812">Transmembrane</keyword>
<sequence length="470" mass="48236">MTPTSGSGGRYAVTRRVRAWARLLFGRRARLRWVHLVLGGALLMPYFLLAGVVVAPFSGEDNVLTSLGHQLLAFAAALPLVAVSGLFPLARVLETAAARALCGVPGSALDGGASESWAARRRTAAFCTLHLGLGGVVSGMTLAVPPMAALLLAFPLVPELREERLGLGAFGPLTAPLAGAGMLLALAAVVAAAGALQARLLPALLGPTPEDRLAAAERRAAGLAARNRLARELHDSVGHALSAVALQASAARRVLDRDPAFVREALAAIEETTRETVGELDAVLGLLRKDGTPGDGEGDGGGTGGDRGGTGGDGESGDEEGGTGRDGAGAVRGPGRTLRELDGLLARTRAAGVPLRYEPSGDPGGIPEVVSREAYRIVQEGLSNALRHAGQVPVLLRIAVDEDELEICMENPLPSGGTGRAGGGRGLRGITERAALLHGRSEAGARDGVWRLSVRLPLRRAGVRAHGGGR</sequence>
<comment type="catalytic activity">
    <reaction evidence="1">
        <text>ATP + protein L-histidine = ADP + protein N-phospho-L-histidine.</text>
        <dbReference type="EC" id="2.7.13.3"/>
    </reaction>
</comment>
<keyword evidence="5" id="KW-0547">Nucleotide-binding</keyword>
<evidence type="ECO:0000256" key="9">
    <source>
        <dbReference type="SAM" id="MobiDB-lite"/>
    </source>
</evidence>
<evidence type="ECO:0000256" key="2">
    <source>
        <dbReference type="ARBA" id="ARBA00012438"/>
    </source>
</evidence>
<name>A0ABQ7FG56_9ACTN</name>
<feature type="transmembrane region" description="Helical" evidence="10">
    <location>
        <begin position="33"/>
        <end position="59"/>
    </location>
</feature>
<comment type="caution">
    <text evidence="12">The sequence shown here is derived from an EMBL/GenBank/DDBJ whole genome shotgun (WGS) entry which is preliminary data.</text>
</comment>
<evidence type="ECO:0000259" key="11">
    <source>
        <dbReference type="Pfam" id="PF07730"/>
    </source>
</evidence>
<organism evidence="12 13">
    <name type="scientific">Streptomyces lycii</name>
    <dbReference type="NCBI Taxonomy" id="2654337"/>
    <lineage>
        <taxon>Bacteria</taxon>
        <taxon>Bacillati</taxon>
        <taxon>Actinomycetota</taxon>
        <taxon>Actinomycetes</taxon>
        <taxon>Kitasatosporales</taxon>
        <taxon>Streptomycetaceae</taxon>
        <taxon>Streptomyces</taxon>
    </lineage>
</organism>
<dbReference type="Pfam" id="PF07730">
    <property type="entry name" value="HisKA_3"/>
    <property type="match status" value="1"/>
</dbReference>
<reference evidence="12 13" key="1">
    <citation type="submission" date="2019-10" db="EMBL/GenBank/DDBJ databases">
        <title>Streptomyces tenebrisbrunneis sp.nov., an endogenous actinomycete isolated from of Lycium ruthenicum.</title>
        <authorList>
            <person name="Ma L."/>
        </authorList>
    </citation>
    <scope>NUCLEOTIDE SEQUENCE [LARGE SCALE GENOMIC DNA]</scope>
    <source>
        <strain evidence="12 13">TRM 66187</strain>
    </source>
</reference>
<keyword evidence="13" id="KW-1185">Reference proteome</keyword>
<keyword evidence="8" id="KW-0902">Two-component regulatory system</keyword>
<evidence type="ECO:0000256" key="7">
    <source>
        <dbReference type="ARBA" id="ARBA00022840"/>
    </source>
</evidence>
<feature type="region of interest" description="Disordered" evidence="9">
    <location>
        <begin position="287"/>
        <end position="337"/>
    </location>
</feature>
<keyword evidence="7" id="KW-0067">ATP-binding</keyword>
<keyword evidence="6 12" id="KW-0418">Kinase</keyword>
<evidence type="ECO:0000313" key="13">
    <source>
        <dbReference type="Proteomes" id="UP000621266"/>
    </source>
</evidence>
<keyword evidence="4" id="KW-0808">Transferase</keyword>
<evidence type="ECO:0000256" key="3">
    <source>
        <dbReference type="ARBA" id="ARBA00022553"/>
    </source>
</evidence>
<evidence type="ECO:0000256" key="8">
    <source>
        <dbReference type="ARBA" id="ARBA00023012"/>
    </source>
</evidence>
<keyword evidence="3" id="KW-0597">Phosphoprotein</keyword>
<dbReference type="EMBL" id="WHPN01000311">
    <property type="protein sequence ID" value="KAF4407538.1"/>
    <property type="molecule type" value="Genomic_DNA"/>
</dbReference>
<gene>
    <name evidence="12" type="ORF">GCU69_19065</name>
</gene>
<dbReference type="PANTHER" id="PTHR24421">
    <property type="entry name" value="NITRATE/NITRITE SENSOR PROTEIN NARX-RELATED"/>
    <property type="match status" value="1"/>
</dbReference>